<evidence type="ECO:0000313" key="3">
    <source>
        <dbReference type="Proteomes" id="UP000467841"/>
    </source>
</evidence>
<sequence length="90" mass="9950">MSMKSRVIVNKTNLLLAQPQPQPLSLVRWWALKVDSPQINAFERSVFWWLNLSASPPLNMDGARESRIGGGGGGGSVGVQNRQTRSVYLK</sequence>
<reference evidence="2" key="1">
    <citation type="submission" date="2020-01" db="EMBL/GenBank/DDBJ databases">
        <authorList>
            <person name="Mishra B."/>
        </authorList>
    </citation>
    <scope>NUCLEOTIDE SEQUENCE [LARGE SCALE GENOMIC DNA]</scope>
</reference>
<feature type="compositionally biased region" description="Polar residues" evidence="1">
    <location>
        <begin position="78"/>
        <end position="90"/>
    </location>
</feature>
<keyword evidence="3" id="KW-1185">Reference proteome</keyword>
<dbReference type="Proteomes" id="UP000467841">
    <property type="component" value="Unassembled WGS sequence"/>
</dbReference>
<proteinExistence type="predicted"/>
<evidence type="ECO:0000313" key="2">
    <source>
        <dbReference type="EMBL" id="CAA7043503.1"/>
    </source>
</evidence>
<evidence type="ECO:0000256" key="1">
    <source>
        <dbReference type="SAM" id="MobiDB-lite"/>
    </source>
</evidence>
<accession>A0A6D2K4J4</accession>
<gene>
    <name evidence="2" type="ORF">MERR_LOCUS30738</name>
</gene>
<dbReference type="AlphaFoldDB" id="A0A6D2K4J4"/>
<protein>
    <submittedName>
        <fullName evidence="2">Uncharacterized protein</fullName>
    </submittedName>
</protein>
<feature type="compositionally biased region" description="Gly residues" evidence="1">
    <location>
        <begin position="68"/>
        <end position="77"/>
    </location>
</feature>
<feature type="region of interest" description="Disordered" evidence="1">
    <location>
        <begin position="63"/>
        <end position="90"/>
    </location>
</feature>
<name>A0A6D2K4J4_9BRAS</name>
<dbReference type="EMBL" id="CACVBM020001281">
    <property type="protein sequence ID" value="CAA7043503.1"/>
    <property type="molecule type" value="Genomic_DNA"/>
</dbReference>
<organism evidence="2 3">
    <name type="scientific">Microthlaspi erraticum</name>
    <dbReference type="NCBI Taxonomy" id="1685480"/>
    <lineage>
        <taxon>Eukaryota</taxon>
        <taxon>Viridiplantae</taxon>
        <taxon>Streptophyta</taxon>
        <taxon>Embryophyta</taxon>
        <taxon>Tracheophyta</taxon>
        <taxon>Spermatophyta</taxon>
        <taxon>Magnoliopsida</taxon>
        <taxon>eudicotyledons</taxon>
        <taxon>Gunneridae</taxon>
        <taxon>Pentapetalae</taxon>
        <taxon>rosids</taxon>
        <taxon>malvids</taxon>
        <taxon>Brassicales</taxon>
        <taxon>Brassicaceae</taxon>
        <taxon>Coluteocarpeae</taxon>
        <taxon>Microthlaspi</taxon>
    </lineage>
</organism>
<comment type="caution">
    <text evidence="2">The sequence shown here is derived from an EMBL/GenBank/DDBJ whole genome shotgun (WGS) entry which is preliminary data.</text>
</comment>